<feature type="region of interest" description="Disordered" evidence="1">
    <location>
        <begin position="86"/>
        <end position="115"/>
    </location>
</feature>
<protein>
    <submittedName>
        <fullName evidence="3">Uncharacterized protein LOC108738705</fullName>
    </submittedName>
</protein>
<reference evidence="3" key="1">
    <citation type="submission" date="2025-08" db="UniProtKB">
        <authorList>
            <consortium name="RefSeq"/>
        </authorList>
    </citation>
    <scope>IDENTIFICATION</scope>
    <source>
        <tissue evidence="3">Entire body</tissue>
    </source>
</reference>
<gene>
    <name evidence="3" type="primary">LOC108738705</name>
</gene>
<dbReference type="PANTHER" id="PTHR33327">
    <property type="entry name" value="ENDONUCLEASE"/>
    <property type="match status" value="1"/>
</dbReference>
<dbReference type="OrthoDB" id="8018451at2759"/>
<dbReference type="RefSeq" id="XP_018327740.1">
    <property type="nucleotide sequence ID" value="XM_018472238.1"/>
</dbReference>
<dbReference type="InParanoid" id="A0A1W4X5Y2"/>
<name>A0A1W4X5Y2_AGRPL</name>
<evidence type="ECO:0000256" key="1">
    <source>
        <dbReference type="SAM" id="MobiDB-lite"/>
    </source>
</evidence>
<dbReference type="Proteomes" id="UP000192223">
    <property type="component" value="Unplaced"/>
</dbReference>
<evidence type="ECO:0000313" key="2">
    <source>
        <dbReference type="Proteomes" id="UP000192223"/>
    </source>
</evidence>
<organism evidence="2 3">
    <name type="scientific">Agrilus planipennis</name>
    <name type="common">Emerald ash borer</name>
    <name type="synonym">Agrilus marcopoli</name>
    <dbReference type="NCBI Taxonomy" id="224129"/>
    <lineage>
        <taxon>Eukaryota</taxon>
        <taxon>Metazoa</taxon>
        <taxon>Ecdysozoa</taxon>
        <taxon>Arthropoda</taxon>
        <taxon>Hexapoda</taxon>
        <taxon>Insecta</taxon>
        <taxon>Pterygota</taxon>
        <taxon>Neoptera</taxon>
        <taxon>Endopterygota</taxon>
        <taxon>Coleoptera</taxon>
        <taxon>Polyphaga</taxon>
        <taxon>Elateriformia</taxon>
        <taxon>Buprestoidea</taxon>
        <taxon>Buprestidae</taxon>
        <taxon>Agrilinae</taxon>
        <taxon>Agrilus</taxon>
    </lineage>
</organism>
<dbReference type="AlphaFoldDB" id="A0A1W4X5Y2"/>
<sequence length="115" mass="12648">MKKLLRGQPMGDTKPSVYIQKMRSLAGGRCDDAILRPLFLEQLPEQVQSILAVSKNTDLSEIADRIMGTIRPSIAAVHVAHRSTSVSPDIPRTTFAGGLRPWSDHASDQPTTQRL</sequence>
<dbReference type="GeneID" id="108738705"/>
<dbReference type="PANTHER" id="PTHR33327:SF3">
    <property type="entry name" value="RNA-DIRECTED DNA POLYMERASE"/>
    <property type="match status" value="1"/>
</dbReference>
<accession>A0A1W4X5Y2</accession>
<keyword evidence="2" id="KW-1185">Reference proteome</keyword>
<proteinExistence type="predicted"/>
<evidence type="ECO:0000313" key="3">
    <source>
        <dbReference type="RefSeq" id="XP_018327740.1"/>
    </source>
</evidence>
<dbReference type="KEGG" id="apln:108738705"/>